<evidence type="ECO:0000313" key="3">
    <source>
        <dbReference type="EMBL" id="MFH5227614.1"/>
    </source>
</evidence>
<proteinExistence type="predicted"/>
<feature type="region of interest" description="Disordered" evidence="1">
    <location>
        <begin position="241"/>
        <end position="263"/>
    </location>
</feature>
<evidence type="ECO:0000313" key="5">
    <source>
        <dbReference type="Proteomes" id="UP001609175"/>
    </source>
</evidence>
<evidence type="ECO:0000313" key="7">
    <source>
        <dbReference type="Proteomes" id="UP001609219"/>
    </source>
</evidence>
<organism evidence="2 5">
    <name type="scientific">Antrihabitans spumae</name>
    <dbReference type="NCBI Taxonomy" id="3373370"/>
    <lineage>
        <taxon>Bacteria</taxon>
        <taxon>Bacillati</taxon>
        <taxon>Actinomycetota</taxon>
        <taxon>Actinomycetes</taxon>
        <taxon>Mycobacteriales</taxon>
        <taxon>Nocardiaceae</taxon>
        <taxon>Antrihabitans</taxon>
    </lineage>
</organism>
<dbReference type="Proteomes" id="UP001609219">
    <property type="component" value="Unassembled WGS sequence"/>
</dbReference>
<sequence length="263" mass="28556">MTDVEHAEIDAVALTLDPGAEDGESIVLEPSLTALGVEVTLWVGLRASLPFRVLDEIIDQIPDRLADWMTSSKIDSRVPAPKGVRVGRPPSTVFDTSVSIRAGVEDDLEALRAAPALPVAMGAETSTRTLASILGRAVDLNVLVGALSRLGFSQSDVMSLLRGKRPLTPDVVDVVARVTDVEPALIAEAVQPLPAEFVKEVDHPRWRPLWRERAHDEGLDEATARLRVSYEMFALAARQTGSQSPEWSARLAQFRRSRTEPGA</sequence>
<evidence type="ECO:0000313" key="4">
    <source>
        <dbReference type="EMBL" id="MFH5245860.1"/>
    </source>
</evidence>
<dbReference type="RefSeq" id="WP_395118020.1">
    <property type="nucleotide sequence ID" value="NZ_JBIMSN010000013.1"/>
</dbReference>
<comment type="caution">
    <text evidence="2">The sequence shown here is derived from an EMBL/GenBank/DDBJ whole genome shotgun (WGS) entry which is preliminary data.</text>
</comment>
<name>A0ABW7JTZ7_9NOCA</name>
<evidence type="ECO:0000313" key="6">
    <source>
        <dbReference type="Proteomes" id="UP001609176"/>
    </source>
</evidence>
<dbReference type="EMBL" id="JBIMSO010000122">
    <property type="protein sequence ID" value="MFH5211491.1"/>
    <property type="molecule type" value="Genomic_DNA"/>
</dbReference>
<dbReference type="EMBL" id="JBIMSP010000104">
    <property type="protein sequence ID" value="MFH5245860.1"/>
    <property type="molecule type" value="Genomic_DNA"/>
</dbReference>
<accession>A0ABW7JTZ7</accession>
<reference evidence="5 6" key="1">
    <citation type="submission" date="2024-10" db="EMBL/GenBank/DDBJ databases">
        <authorList>
            <person name="Riesco R."/>
        </authorList>
    </citation>
    <scope>NUCLEOTIDE SEQUENCE [LARGE SCALE GENOMIC DNA]</scope>
    <source>
        <strain evidence="4 6">NCIMB 15448</strain>
        <strain evidence="2 5">NCIMB 15449</strain>
        <strain evidence="3 7">NCIMB 15450</strain>
    </source>
</reference>
<protein>
    <recommendedName>
        <fullName evidence="8">DUF222 domain-containing protein</fullName>
    </recommendedName>
</protein>
<evidence type="ECO:0008006" key="8">
    <source>
        <dbReference type="Google" id="ProtNLM"/>
    </source>
</evidence>
<dbReference type="Proteomes" id="UP001609175">
    <property type="component" value="Unassembled WGS sequence"/>
</dbReference>
<keyword evidence="7" id="KW-1185">Reference proteome</keyword>
<gene>
    <name evidence="4" type="ORF">ACHIPV_28930</name>
    <name evidence="2" type="ORF">ACHIPZ_25295</name>
    <name evidence="3" type="ORF">ACHIRB_03285</name>
</gene>
<dbReference type="Proteomes" id="UP001609176">
    <property type="component" value="Unassembled WGS sequence"/>
</dbReference>
<dbReference type="EMBL" id="JBIMSN010000013">
    <property type="protein sequence ID" value="MFH5227614.1"/>
    <property type="molecule type" value="Genomic_DNA"/>
</dbReference>
<evidence type="ECO:0000313" key="2">
    <source>
        <dbReference type="EMBL" id="MFH5211491.1"/>
    </source>
</evidence>
<evidence type="ECO:0000256" key="1">
    <source>
        <dbReference type="SAM" id="MobiDB-lite"/>
    </source>
</evidence>